<accession>A0A0E9UCS9</accession>
<protein>
    <submittedName>
        <fullName evidence="1">Uncharacterized protein</fullName>
    </submittedName>
</protein>
<dbReference type="AlphaFoldDB" id="A0A0E9UCS9"/>
<dbReference type="EMBL" id="GBXM01045849">
    <property type="protein sequence ID" value="JAH62728.1"/>
    <property type="molecule type" value="Transcribed_RNA"/>
</dbReference>
<name>A0A0E9UCS9_ANGAN</name>
<evidence type="ECO:0000313" key="1">
    <source>
        <dbReference type="EMBL" id="JAH62728.1"/>
    </source>
</evidence>
<sequence length="34" mass="4078">MKCRLLRRGHSACEDYLGFYTRLRSAKLRGYRIS</sequence>
<reference evidence="1" key="2">
    <citation type="journal article" date="2015" name="Fish Shellfish Immunol.">
        <title>Early steps in the European eel (Anguilla anguilla)-Vibrio vulnificus interaction in the gills: Role of the RtxA13 toxin.</title>
        <authorList>
            <person name="Callol A."/>
            <person name="Pajuelo D."/>
            <person name="Ebbesson L."/>
            <person name="Teles M."/>
            <person name="MacKenzie S."/>
            <person name="Amaro C."/>
        </authorList>
    </citation>
    <scope>NUCLEOTIDE SEQUENCE</scope>
</reference>
<reference evidence="1" key="1">
    <citation type="submission" date="2014-11" db="EMBL/GenBank/DDBJ databases">
        <authorList>
            <person name="Amaro Gonzalez C."/>
        </authorList>
    </citation>
    <scope>NUCLEOTIDE SEQUENCE</scope>
</reference>
<proteinExistence type="predicted"/>
<organism evidence="1">
    <name type="scientific">Anguilla anguilla</name>
    <name type="common">European freshwater eel</name>
    <name type="synonym">Muraena anguilla</name>
    <dbReference type="NCBI Taxonomy" id="7936"/>
    <lineage>
        <taxon>Eukaryota</taxon>
        <taxon>Metazoa</taxon>
        <taxon>Chordata</taxon>
        <taxon>Craniata</taxon>
        <taxon>Vertebrata</taxon>
        <taxon>Euteleostomi</taxon>
        <taxon>Actinopterygii</taxon>
        <taxon>Neopterygii</taxon>
        <taxon>Teleostei</taxon>
        <taxon>Anguilliformes</taxon>
        <taxon>Anguillidae</taxon>
        <taxon>Anguilla</taxon>
    </lineage>
</organism>